<keyword evidence="8" id="KW-1185">Reference proteome</keyword>
<dbReference type="PANTHER" id="PTHR43649:SF33">
    <property type="entry name" value="POLYGALACTURONAN_RHAMNOGALACTURONAN-BINDING PROTEIN YTCQ"/>
    <property type="match status" value="1"/>
</dbReference>
<dbReference type="InterPro" id="IPR050490">
    <property type="entry name" value="Bact_solute-bd_prot1"/>
</dbReference>
<dbReference type="Gene3D" id="3.40.190.10">
    <property type="entry name" value="Periplasmic binding protein-like II"/>
    <property type="match status" value="2"/>
</dbReference>
<evidence type="ECO:0000256" key="1">
    <source>
        <dbReference type="ARBA" id="ARBA00022475"/>
    </source>
</evidence>
<feature type="chain" id="PRO_5020615337" evidence="6">
    <location>
        <begin position="25"/>
        <end position="432"/>
    </location>
</feature>
<sequence length="432" mass="47532" precursor="true">MKRVLATVIVGTLLAGLCTGCAGAQNEAKAGNKEDKNVTITWMKNTGQDTDTQWEDEMAKKFMEENPNIKVDIQRLAFDNYVTSVQTKIASGDALDLMYVEGDLLKSFAKNGYLTDLSNEEFMKNFDKKDLASLTVDDKIMAVSNSFGTMCVTYDKDLFKQAGIQEVPKTIDEFDSACQKLQSAGIVPIANGFKESWCISGNLQTDYITSVLAQDENAIIDVISRQKKFVDSDLWRDEFQRFTDRFQYTNDDPFGTDWNGAGDLMATGKAAMILCGNWAVTHVQGKNPDVNLGIFAMPYSNEADDTVMVIQSAASGSGVYSDSPNKEEALKFLAYISSPEAATRGSELSHTPTIVKGAKAPEDDPALQDINAYVESGKTFSQGSIDHNFPNEYRTALETLVSKHLLSEEKDVEALLKNLDEEFDRIAGAEGK</sequence>
<dbReference type="AlphaFoldDB" id="A0A4U8Q6J9"/>
<comment type="caution">
    <text evidence="7">The sequence shown here is derived from an EMBL/GenBank/DDBJ whole genome shotgun (WGS) entry which is preliminary data.</text>
</comment>
<keyword evidence="3" id="KW-0472">Membrane</keyword>
<keyword evidence="4" id="KW-0564">Palmitate</keyword>
<dbReference type="SUPFAM" id="SSF53850">
    <property type="entry name" value="Periplasmic binding protein-like II"/>
    <property type="match status" value="1"/>
</dbReference>
<evidence type="ECO:0000256" key="5">
    <source>
        <dbReference type="ARBA" id="ARBA00023288"/>
    </source>
</evidence>
<evidence type="ECO:0000313" key="8">
    <source>
        <dbReference type="Proteomes" id="UP000306509"/>
    </source>
</evidence>
<accession>A0A4U8Q6J9</accession>
<protein>
    <submittedName>
        <fullName evidence="7">Multiple sugar-binding protein</fullName>
    </submittedName>
</protein>
<evidence type="ECO:0000256" key="4">
    <source>
        <dbReference type="ARBA" id="ARBA00023139"/>
    </source>
</evidence>
<dbReference type="CDD" id="cd13585">
    <property type="entry name" value="PBP2_TMBP_like"/>
    <property type="match status" value="1"/>
</dbReference>
<dbReference type="Pfam" id="PF01547">
    <property type="entry name" value="SBP_bac_1"/>
    <property type="match status" value="1"/>
</dbReference>
<dbReference type="STRING" id="180332.GCA_000797495_04150"/>
<proteinExistence type="predicted"/>
<dbReference type="RefSeq" id="WP_161597347.1">
    <property type="nucleotide sequence ID" value="NZ_QGQD01000055.1"/>
</dbReference>
<keyword evidence="5" id="KW-0449">Lipoprotein</keyword>
<dbReference type="PANTHER" id="PTHR43649">
    <property type="entry name" value="ARABINOSE-BINDING PROTEIN-RELATED"/>
    <property type="match status" value="1"/>
</dbReference>
<gene>
    <name evidence="7" type="primary">msmE_17</name>
    <name evidence="7" type="ORF">DSM106044_02785</name>
</gene>
<dbReference type="InterPro" id="IPR006059">
    <property type="entry name" value="SBP"/>
</dbReference>
<evidence type="ECO:0000256" key="2">
    <source>
        <dbReference type="ARBA" id="ARBA00022729"/>
    </source>
</evidence>
<dbReference type="EMBL" id="QGQD01000055">
    <property type="protein sequence ID" value="TLD00471.1"/>
    <property type="molecule type" value="Genomic_DNA"/>
</dbReference>
<keyword evidence="2 6" id="KW-0732">Signal</keyword>
<evidence type="ECO:0000313" key="7">
    <source>
        <dbReference type="EMBL" id="TLD00471.1"/>
    </source>
</evidence>
<organism evidence="7 8">
    <name type="scientific">Robinsoniella peoriensis</name>
    <dbReference type="NCBI Taxonomy" id="180332"/>
    <lineage>
        <taxon>Bacteria</taxon>
        <taxon>Bacillati</taxon>
        <taxon>Bacillota</taxon>
        <taxon>Clostridia</taxon>
        <taxon>Lachnospirales</taxon>
        <taxon>Lachnospiraceae</taxon>
        <taxon>Robinsoniella</taxon>
    </lineage>
</organism>
<evidence type="ECO:0000256" key="6">
    <source>
        <dbReference type="SAM" id="SignalP"/>
    </source>
</evidence>
<feature type="signal peptide" evidence="6">
    <location>
        <begin position="1"/>
        <end position="24"/>
    </location>
</feature>
<evidence type="ECO:0000256" key="3">
    <source>
        <dbReference type="ARBA" id="ARBA00023136"/>
    </source>
</evidence>
<dbReference type="Proteomes" id="UP000306509">
    <property type="component" value="Unassembled WGS sequence"/>
</dbReference>
<name>A0A4U8Q6J9_9FIRM</name>
<keyword evidence="1" id="KW-1003">Cell membrane</keyword>
<reference evidence="7 8" key="1">
    <citation type="journal article" date="2019" name="Anaerobe">
        <title>Detection of Robinsoniella peoriensis in multiple bone samples of a trauma patient.</title>
        <authorList>
            <person name="Schrottner P."/>
            <person name="Hartwich K."/>
            <person name="Bunk B."/>
            <person name="Schober I."/>
            <person name="Helbig S."/>
            <person name="Rudolph W.W."/>
            <person name="Gunzer F."/>
        </authorList>
    </citation>
    <scope>NUCLEOTIDE SEQUENCE [LARGE SCALE GENOMIC DNA]</scope>
    <source>
        <strain evidence="7 8">DSM 106044</strain>
    </source>
</reference>